<dbReference type="AlphaFoldDB" id="A0A644TJM0"/>
<evidence type="ECO:0000313" key="2">
    <source>
        <dbReference type="EMBL" id="MPL67136.1"/>
    </source>
</evidence>
<dbReference type="Pfam" id="PF04366">
    <property type="entry name" value="Ysc84"/>
    <property type="match status" value="1"/>
</dbReference>
<protein>
    <recommendedName>
        <fullName evidence="1">Ysc84 actin-binding domain-containing protein</fullName>
    </recommendedName>
</protein>
<dbReference type="EMBL" id="VSSQ01000035">
    <property type="protein sequence ID" value="MPL67136.1"/>
    <property type="molecule type" value="Genomic_DNA"/>
</dbReference>
<dbReference type="InterPro" id="IPR007461">
    <property type="entry name" value="Ysc84_actin-binding"/>
</dbReference>
<evidence type="ECO:0000259" key="1">
    <source>
        <dbReference type="Pfam" id="PF04366"/>
    </source>
</evidence>
<organism evidence="2">
    <name type="scientific">bioreactor metagenome</name>
    <dbReference type="NCBI Taxonomy" id="1076179"/>
    <lineage>
        <taxon>unclassified sequences</taxon>
        <taxon>metagenomes</taxon>
        <taxon>ecological metagenomes</taxon>
    </lineage>
</organism>
<reference evidence="2" key="1">
    <citation type="submission" date="2019-08" db="EMBL/GenBank/DDBJ databases">
        <authorList>
            <person name="Kucharzyk K."/>
            <person name="Murdoch R.W."/>
            <person name="Higgins S."/>
            <person name="Loffler F."/>
        </authorList>
    </citation>
    <scope>NUCLEOTIDE SEQUENCE</scope>
</reference>
<sequence length="190" mass="20261">MFLNRIMKVGTILCVLLAMSIGVVSAKTVEEKRQVIRNIASDTLSEVYKLQPHAKNAVANAAGYAAFSITDAKLVFFGGGAGKGMAVDNATGQEIFMQTGDVQVGFGLGIKKYDVLFVFGTKKAFSDFINSGWQFGGQATAAATDSVTGDSLQGAIPVSPDVWLYQVTDKGLELSATVRGIRYFKDSELN</sequence>
<name>A0A644TJM0_9ZZZZ</name>
<comment type="caution">
    <text evidence="2">The sequence shown here is derived from an EMBL/GenBank/DDBJ whole genome shotgun (WGS) entry which is preliminary data.</text>
</comment>
<gene>
    <name evidence="2" type="ORF">SDC9_12826</name>
</gene>
<proteinExistence type="predicted"/>
<feature type="domain" description="Ysc84 actin-binding" evidence="1">
    <location>
        <begin position="102"/>
        <end position="190"/>
    </location>
</feature>
<accession>A0A644TJM0</accession>